<dbReference type="RefSeq" id="WP_378046123.1">
    <property type="nucleotide sequence ID" value="NZ_JBHMDN010000010.1"/>
</dbReference>
<feature type="domain" description="SLH" evidence="2">
    <location>
        <begin position="130"/>
        <end position="193"/>
    </location>
</feature>
<accession>A0ABW2FD50</accession>
<feature type="domain" description="SLH" evidence="2">
    <location>
        <begin position="55"/>
        <end position="118"/>
    </location>
</feature>
<keyword evidence="1" id="KW-0732">Signal</keyword>
<gene>
    <name evidence="3" type="ORF">ACFQMJ_16385</name>
</gene>
<organism evidence="3 4">
    <name type="scientific">Cohnella cellulosilytica</name>
    <dbReference type="NCBI Taxonomy" id="986710"/>
    <lineage>
        <taxon>Bacteria</taxon>
        <taxon>Bacillati</taxon>
        <taxon>Bacillota</taxon>
        <taxon>Bacilli</taxon>
        <taxon>Bacillales</taxon>
        <taxon>Paenibacillaceae</taxon>
        <taxon>Cohnella</taxon>
    </lineage>
</organism>
<dbReference type="Proteomes" id="UP001596378">
    <property type="component" value="Unassembled WGS sequence"/>
</dbReference>
<evidence type="ECO:0000313" key="3">
    <source>
        <dbReference type="EMBL" id="MFC7150106.1"/>
    </source>
</evidence>
<protein>
    <submittedName>
        <fullName evidence="3">S-layer homology domain-containing protein</fullName>
    </submittedName>
</protein>
<dbReference type="Pfam" id="PF00395">
    <property type="entry name" value="SLH"/>
    <property type="match status" value="2"/>
</dbReference>
<evidence type="ECO:0000256" key="1">
    <source>
        <dbReference type="SAM" id="SignalP"/>
    </source>
</evidence>
<evidence type="ECO:0000313" key="4">
    <source>
        <dbReference type="Proteomes" id="UP001596378"/>
    </source>
</evidence>
<feature type="signal peptide" evidence="1">
    <location>
        <begin position="1"/>
        <end position="20"/>
    </location>
</feature>
<dbReference type="PANTHER" id="PTHR43308:SF5">
    <property type="entry name" value="S-LAYER PROTEIN _ PEPTIDOGLYCAN ENDO-BETA-N-ACETYLGLUCOSAMINIDASE"/>
    <property type="match status" value="1"/>
</dbReference>
<comment type="caution">
    <text evidence="3">The sequence shown here is derived from an EMBL/GenBank/DDBJ whole genome shotgun (WGS) entry which is preliminary data.</text>
</comment>
<reference evidence="4" key="1">
    <citation type="journal article" date="2019" name="Int. J. Syst. Evol. Microbiol.">
        <title>The Global Catalogue of Microorganisms (GCM) 10K type strain sequencing project: providing services to taxonomists for standard genome sequencing and annotation.</title>
        <authorList>
            <consortium name="The Broad Institute Genomics Platform"/>
            <consortium name="The Broad Institute Genome Sequencing Center for Infectious Disease"/>
            <person name="Wu L."/>
            <person name="Ma J."/>
        </authorList>
    </citation>
    <scope>NUCLEOTIDE SEQUENCE [LARGE SCALE GENOMIC DNA]</scope>
    <source>
        <strain evidence="4">KCTC 12907</strain>
    </source>
</reference>
<dbReference type="PANTHER" id="PTHR43308">
    <property type="entry name" value="OUTER MEMBRANE PROTEIN ALPHA-RELATED"/>
    <property type="match status" value="1"/>
</dbReference>
<dbReference type="EMBL" id="JBHTAI010000009">
    <property type="protein sequence ID" value="MFC7150106.1"/>
    <property type="molecule type" value="Genomic_DNA"/>
</dbReference>
<keyword evidence="4" id="KW-1185">Reference proteome</keyword>
<proteinExistence type="predicted"/>
<feature type="chain" id="PRO_5047540700" evidence="1">
    <location>
        <begin position="21"/>
        <end position="219"/>
    </location>
</feature>
<sequence length="219" mass="23049">MKKALKIRGRRFIVCLFVLAMVVQLVPTPGQPRGASAAALEMADILAAAANSAAGPSAAKSDIDGHWAEAAIRADLQEGVVSGFPDGSFHPNDQVVRAQFAAMINRAFRDTQEAAGGASPSNPVQAPSGKAAVFADVTAAKWYAADVAKAQAAGYMQGDGSGLFHPEASITREEAAVVIARLMKLDTSSEDKAGRFADAQDMASWSRRIIYLTHMFTVN</sequence>
<dbReference type="PROSITE" id="PS51272">
    <property type="entry name" value="SLH"/>
    <property type="match status" value="2"/>
</dbReference>
<dbReference type="InterPro" id="IPR051465">
    <property type="entry name" value="Cell_Envelope_Struct_Comp"/>
</dbReference>
<evidence type="ECO:0000259" key="2">
    <source>
        <dbReference type="PROSITE" id="PS51272"/>
    </source>
</evidence>
<dbReference type="InterPro" id="IPR001119">
    <property type="entry name" value="SLH_dom"/>
</dbReference>
<name>A0ABW2FD50_9BACL</name>